<dbReference type="PATRIC" id="fig|1276229.3.peg.891"/>
<dbReference type="RefSeq" id="WP_016341126.1">
    <property type="nucleotide sequence ID" value="NC_021284.1"/>
</dbReference>
<keyword evidence="3" id="KW-1185">Reference proteome</keyword>
<protein>
    <submittedName>
        <fullName evidence="2">Uncharacterized protein</fullName>
    </submittedName>
</protein>
<dbReference type="KEGG" id="ssyr:SSYRP_v1c08970"/>
<accession>R4UML5</accession>
<dbReference type="STRING" id="1276229.SSYRP_v1c08970"/>
<evidence type="ECO:0000313" key="3">
    <source>
        <dbReference type="Proteomes" id="UP000013963"/>
    </source>
</evidence>
<keyword evidence="1" id="KW-1133">Transmembrane helix</keyword>
<evidence type="ECO:0000313" key="2">
    <source>
        <dbReference type="EMBL" id="AGM26486.1"/>
    </source>
</evidence>
<dbReference type="Proteomes" id="UP000013963">
    <property type="component" value="Chromosome"/>
</dbReference>
<gene>
    <name evidence="2" type="ORF">SSYRP_v1c08970</name>
</gene>
<dbReference type="AlphaFoldDB" id="R4UML5"/>
<feature type="transmembrane region" description="Helical" evidence="1">
    <location>
        <begin position="7"/>
        <end position="27"/>
    </location>
</feature>
<dbReference type="EMBL" id="CP005078">
    <property type="protein sequence ID" value="AGM26486.1"/>
    <property type="molecule type" value="Genomic_DNA"/>
</dbReference>
<sequence length="380" mass="44471">MKKIVTIVSLTFPIVIIFSFLGTFFLWHESKDIAKIITEQFLFEKNNWALNSLRGYDDGLMPSIRSTVINNLSKTFPMKEINSWKIEVYYGHVDDNNFYKAQKIDFNDFFNTDLIFWFTVGIFATKESSFYGHTFLERDYRPAWAFPEEQIIKLNNNKPLNNLNNLITSWNSLVGNNLVLDGFNHQLKDMGLDTSAGMELQKGQIKLNSNLEKYLEISDQFEPEKDNQIKVKWDMFEYVPEKLLASMWKFNQPEIMISTGATVEVKSSDFKKYEYAQIPGNNTLETKLQDILPAIEIYANDILEKTYDRPVDRKTYQIRFRKNGYSDPNLLDLNTKIGSLYTYTNSNKEKYHWVWIEFYDSLDTSFILDTAPGLHIGFNV</sequence>
<keyword evidence="1" id="KW-0472">Membrane</keyword>
<dbReference type="OrthoDB" id="390152at2"/>
<proteinExistence type="predicted"/>
<dbReference type="HOGENOM" id="CLU_723419_0_0_14"/>
<organism evidence="2 3">
    <name type="scientific">Spiroplasma syrphidicola EA-1</name>
    <dbReference type="NCBI Taxonomy" id="1276229"/>
    <lineage>
        <taxon>Bacteria</taxon>
        <taxon>Bacillati</taxon>
        <taxon>Mycoplasmatota</taxon>
        <taxon>Mollicutes</taxon>
        <taxon>Entomoplasmatales</taxon>
        <taxon>Spiroplasmataceae</taxon>
        <taxon>Spiroplasma</taxon>
    </lineage>
</organism>
<reference evidence="2 3" key="1">
    <citation type="journal article" date="2013" name="Genome Biol. Evol.">
        <title>Complete genomes of two dipteran-associated spiroplasmas provided insights into the origin, dynamics, and impacts of viral invasion in spiroplasma.</title>
        <authorList>
            <person name="Ku C."/>
            <person name="Lo W.S."/>
            <person name="Chen L.L."/>
            <person name="Kuo C.H."/>
        </authorList>
    </citation>
    <scope>NUCLEOTIDE SEQUENCE [LARGE SCALE GENOMIC DNA]</scope>
    <source>
        <strain evidence="2">EA-1</strain>
    </source>
</reference>
<name>R4UML5_9MOLU</name>
<keyword evidence="1" id="KW-0812">Transmembrane</keyword>
<evidence type="ECO:0000256" key="1">
    <source>
        <dbReference type="SAM" id="Phobius"/>
    </source>
</evidence>